<feature type="active site" description="Charge relay system" evidence="7">
    <location>
        <position position="342"/>
    </location>
</feature>
<evidence type="ECO:0000256" key="4">
    <source>
        <dbReference type="ARBA" id="ARBA00022670"/>
    </source>
</evidence>
<organism evidence="11 12">
    <name type="scientific">Candidatus Wolfebacteria bacterium CG03_land_8_20_14_0_80_40_12</name>
    <dbReference type="NCBI Taxonomy" id="1975069"/>
    <lineage>
        <taxon>Bacteria</taxon>
        <taxon>Candidatus Wolfeibacteriota</taxon>
    </lineage>
</organism>
<dbReference type="PRINTS" id="PR00723">
    <property type="entry name" value="SUBTILISIN"/>
</dbReference>
<dbReference type="InterPro" id="IPR034084">
    <property type="entry name" value="Thermitase-like_dom"/>
</dbReference>
<feature type="domain" description="Peptidase S8/S53" evidence="9">
    <location>
        <begin position="146"/>
        <end position="375"/>
    </location>
</feature>
<feature type="active site" description="Charge relay system" evidence="7">
    <location>
        <position position="184"/>
    </location>
</feature>
<dbReference type="InterPro" id="IPR000209">
    <property type="entry name" value="Peptidase_S8/S53_dom"/>
</dbReference>
<evidence type="ECO:0000256" key="7">
    <source>
        <dbReference type="PROSITE-ProRule" id="PRU01240"/>
    </source>
</evidence>
<name>A0A2M7B546_9BACT</name>
<evidence type="ECO:0000259" key="10">
    <source>
        <dbReference type="Pfam" id="PF22148"/>
    </source>
</evidence>
<evidence type="ECO:0000256" key="5">
    <source>
        <dbReference type="ARBA" id="ARBA00022801"/>
    </source>
</evidence>
<dbReference type="PROSITE" id="PS51892">
    <property type="entry name" value="SUBTILASE"/>
    <property type="match status" value="1"/>
</dbReference>
<dbReference type="AlphaFoldDB" id="A0A2M7B546"/>
<dbReference type="PROSITE" id="PS00138">
    <property type="entry name" value="SUBTILASE_SER"/>
    <property type="match status" value="1"/>
</dbReference>
<dbReference type="InterPro" id="IPR023827">
    <property type="entry name" value="Peptidase_S8_Asp-AS"/>
</dbReference>
<evidence type="ECO:0000256" key="6">
    <source>
        <dbReference type="ARBA" id="ARBA00022825"/>
    </source>
</evidence>
<dbReference type="InterPro" id="IPR023828">
    <property type="entry name" value="Peptidase_S8_Ser-AS"/>
</dbReference>
<evidence type="ECO:0000259" key="9">
    <source>
        <dbReference type="Pfam" id="PF00082"/>
    </source>
</evidence>
<dbReference type="PANTHER" id="PTHR43806">
    <property type="entry name" value="PEPTIDASE S8"/>
    <property type="match status" value="1"/>
</dbReference>
<keyword evidence="6 7" id="KW-0720">Serine protease</keyword>
<dbReference type="PROSITE" id="PS00137">
    <property type="entry name" value="SUBTILASE_HIS"/>
    <property type="match status" value="1"/>
</dbReference>
<dbReference type="Gene3D" id="3.40.50.200">
    <property type="entry name" value="Peptidase S8/S53 domain"/>
    <property type="match status" value="1"/>
</dbReference>
<gene>
    <name evidence="11" type="ORF">COS61_02760</name>
</gene>
<sequence length="397" mass="41945">MKKTLLISLVSVFVVGLVGLIGAAGAMPPTSNPSHQGQEKFIPGQILVKFIPGTSENVIAKVHQQHSASIIDRIPGIDAQIVKVPAGQELEAIAQYRKNPNVRYVEPDFVAQALLTPNDTYFSDQWGMSKVEAPLAWDVATASAMTKIAILDTGIDANHGDIKPKVVNEKNFTTRFRANDRNGHGTHVAGIAAAVTNNSKGVAGLGFNAALMNVKVLGDNGKGSYSWVANGIIWSADNGAKVINMSLGGSSASQTLEEAINYAWSKGVVLVAAAGNDNTSAPLYPAFYQNVIAAAATDQNDVKASFSNFGDWVDVAAPGVNIISTYPRKGWKDRYARMSGTSMSSPHVAGLAALVWETVYGADNLSVRNRIESTVDPLTDISIGKGRINAARAVGAK</sequence>
<dbReference type="GO" id="GO:0006508">
    <property type="term" value="P:proteolysis"/>
    <property type="evidence" value="ECO:0007669"/>
    <property type="project" value="UniProtKB-KW"/>
</dbReference>
<proteinExistence type="inferred from homology"/>
<dbReference type="InterPro" id="IPR036852">
    <property type="entry name" value="Peptidase_S8/S53_dom_sf"/>
</dbReference>
<comment type="caution">
    <text evidence="11">The sequence shown here is derived from an EMBL/GenBank/DDBJ whole genome shotgun (WGS) entry which is preliminary data.</text>
</comment>
<evidence type="ECO:0000313" key="11">
    <source>
        <dbReference type="EMBL" id="PIU98195.1"/>
    </source>
</evidence>
<dbReference type="Pfam" id="PF22148">
    <property type="entry name" value="Fervidolysin_NPro-like"/>
    <property type="match status" value="1"/>
</dbReference>
<dbReference type="InterPro" id="IPR050131">
    <property type="entry name" value="Peptidase_S8_subtilisin-like"/>
</dbReference>
<dbReference type="GO" id="GO:0005576">
    <property type="term" value="C:extracellular region"/>
    <property type="evidence" value="ECO:0007669"/>
    <property type="project" value="UniProtKB-SubCell"/>
</dbReference>
<dbReference type="InterPro" id="IPR054399">
    <property type="entry name" value="Fervidolysin-like_N_prodom"/>
</dbReference>
<dbReference type="InterPro" id="IPR022398">
    <property type="entry name" value="Peptidase_S8_His-AS"/>
</dbReference>
<keyword evidence="4 7" id="KW-0645">Protease</keyword>
<reference evidence="12" key="1">
    <citation type="submission" date="2017-09" db="EMBL/GenBank/DDBJ databases">
        <title>Depth-based differentiation of microbial function through sediment-hosted aquifers and enrichment of novel symbionts in the deep terrestrial subsurface.</title>
        <authorList>
            <person name="Probst A.J."/>
            <person name="Ladd B."/>
            <person name="Jarett J.K."/>
            <person name="Geller-Mcgrath D.E."/>
            <person name="Sieber C.M.K."/>
            <person name="Emerson J.B."/>
            <person name="Anantharaman K."/>
            <person name="Thomas B.C."/>
            <person name="Malmstrom R."/>
            <person name="Stieglmeier M."/>
            <person name="Klingl A."/>
            <person name="Woyke T."/>
            <person name="Ryan C.M."/>
            <person name="Banfield J.F."/>
        </authorList>
    </citation>
    <scope>NUCLEOTIDE SEQUENCE [LARGE SCALE GENOMIC DNA]</scope>
</reference>
<comment type="similarity">
    <text evidence="2 7 8">Belongs to the peptidase S8 family.</text>
</comment>
<comment type="subcellular location">
    <subcellularLocation>
        <location evidence="1">Secreted</location>
    </subcellularLocation>
</comment>
<dbReference type="PROSITE" id="PS00136">
    <property type="entry name" value="SUBTILASE_ASP"/>
    <property type="match status" value="1"/>
</dbReference>
<dbReference type="PANTHER" id="PTHR43806:SF11">
    <property type="entry name" value="CEREVISIN-RELATED"/>
    <property type="match status" value="1"/>
</dbReference>
<dbReference type="GO" id="GO:0004252">
    <property type="term" value="F:serine-type endopeptidase activity"/>
    <property type="evidence" value="ECO:0007669"/>
    <property type="project" value="UniProtKB-UniRule"/>
</dbReference>
<protein>
    <submittedName>
        <fullName evidence="11">Peptidase S8</fullName>
    </submittedName>
</protein>
<keyword evidence="5 7" id="KW-0378">Hydrolase</keyword>
<dbReference type="Pfam" id="PF00082">
    <property type="entry name" value="Peptidase_S8"/>
    <property type="match status" value="1"/>
</dbReference>
<evidence type="ECO:0000256" key="2">
    <source>
        <dbReference type="ARBA" id="ARBA00011073"/>
    </source>
</evidence>
<dbReference type="SUPFAM" id="SSF52743">
    <property type="entry name" value="Subtilisin-like"/>
    <property type="match status" value="1"/>
</dbReference>
<keyword evidence="3" id="KW-0964">Secreted</keyword>
<feature type="domain" description="Fervidolysin-like N-terminal prodomain" evidence="10">
    <location>
        <begin position="35"/>
        <end position="107"/>
    </location>
</feature>
<dbReference type="Proteomes" id="UP000228949">
    <property type="component" value="Unassembled WGS sequence"/>
</dbReference>
<dbReference type="EMBL" id="PEVJ01000066">
    <property type="protein sequence ID" value="PIU98195.1"/>
    <property type="molecule type" value="Genomic_DNA"/>
</dbReference>
<accession>A0A2M7B546</accession>
<evidence type="ECO:0000256" key="1">
    <source>
        <dbReference type="ARBA" id="ARBA00004613"/>
    </source>
</evidence>
<feature type="active site" description="Charge relay system" evidence="7">
    <location>
        <position position="152"/>
    </location>
</feature>
<dbReference type="InterPro" id="IPR015500">
    <property type="entry name" value="Peptidase_S8_subtilisin-rel"/>
</dbReference>
<evidence type="ECO:0000256" key="8">
    <source>
        <dbReference type="RuleBase" id="RU003355"/>
    </source>
</evidence>
<evidence type="ECO:0000313" key="12">
    <source>
        <dbReference type="Proteomes" id="UP000228949"/>
    </source>
</evidence>
<dbReference type="CDD" id="cd07484">
    <property type="entry name" value="Peptidases_S8_Thermitase_like"/>
    <property type="match status" value="1"/>
</dbReference>
<evidence type="ECO:0000256" key="3">
    <source>
        <dbReference type="ARBA" id="ARBA00022525"/>
    </source>
</evidence>